<evidence type="ECO:0000256" key="2">
    <source>
        <dbReference type="ARBA" id="ARBA00022771"/>
    </source>
</evidence>
<dbReference type="InterPro" id="IPR000571">
    <property type="entry name" value="Znf_CCCH"/>
</dbReference>
<dbReference type="PANTHER" id="PTHR14493">
    <property type="entry name" value="UNKEMPT FAMILY MEMBER"/>
    <property type="match status" value="1"/>
</dbReference>
<accession>A0A0F7V5M5</accession>
<dbReference type="AlphaFoldDB" id="A0A0F7V5M5"/>
<dbReference type="GO" id="GO:0008270">
    <property type="term" value="F:zinc ion binding"/>
    <property type="evidence" value="ECO:0007669"/>
    <property type="project" value="UniProtKB-KW"/>
</dbReference>
<feature type="zinc finger region" description="C3H1-type" evidence="4">
    <location>
        <begin position="47"/>
        <end position="74"/>
    </location>
</feature>
<name>A0A0F7V5M5_TOXGV</name>
<feature type="region of interest" description="Disordered" evidence="5">
    <location>
        <begin position="15"/>
        <end position="36"/>
    </location>
</feature>
<dbReference type="EMBL" id="LN714500">
    <property type="protein sequence ID" value="CEL76527.1"/>
    <property type="molecule type" value="Genomic_DNA"/>
</dbReference>
<evidence type="ECO:0000256" key="5">
    <source>
        <dbReference type="SAM" id="MobiDB-lite"/>
    </source>
</evidence>
<keyword evidence="2 4" id="KW-0863">Zinc-finger</keyword>
<dbReference type="PROSITE" id="PS50103">
    <property type="entry name" value="ZF_C3H1"/>
    <property type="match status" value="1"/>
</dbReference>
<proteinExistence type="predicted"/>
<organism evidence="7">
    <name type="scientific">Toxoplasma gondii (strain ATCC 50861 / VEG)</name>
    <dbReference type="NCBI Taxonomy" id="432359"/>
    <lineage>
        <taxon>Eukaryota</taxon>
        <taxon>Sar</taxon>
        <taxon>Alveolata</taxon>
        <taxon>Apicomplexa</taxon>
        <taxon>Conoidasida</taxon>
        <taxon>Coccidia</taxon>
        <taxon>Eucoccidiorida</taxon>
        <taxon>Eimeriorina</taxon>
        <taxon>Sarcocystidae</taxon>
        <taxon>Toxoplasma</taxon>
    </lineage>
</organism>
<gene>
    <name evidence="7" type="ORF">BN1205_066920</name>
</gene>
<feature type="compositionally biased region" description="Pro residues" evidence="5">
    <location>
        <begin position="22"/>
        <end position="32"/>
    </location>
</feature>
<keyword evidence="1 4" id="KW-0479">Metal-binding</keyword>
<dbReference type="InterPro" id="IPR045234">
    <property type="entry name" value="Unkempt-like"/>
</dbReference>
<sequence length="720" mass="77643">MQYQYSLLNAIPAAGSAHVPKQRPPPPPPSSPPGLRHYTLSEVELATFRTQLCENHQKAHCAQPDACPHSHCLTWQRRNPYEIIYDPHLCPGIEFRRSNSKMSLIRHCTRGRSCTYAHSKEEELYHPLMYKTKICSVFPSCDRHYCPFAHCVEEIRHPFSNPLIQSIWGSGDNNFSAGMQRWLSSPVSPLSAKQIHDIAIHQHPAAAAAALYSAEQHFYGVRSASSADVTPHQLRAQELPNRKQPFTPKHQSKRNPKTYDMGTCQSLMGHPSPLSKGNRLQKDRRIKKKEEAIAEQPEGADLHALLDSDVLRQALIMALAQQLIGPQVNQLSVDQIIIILDLAVKLAVSLQPSGSPTELHEQATTAAISMIDSTPPNAASSAYGGQTISDDLFGDATSSSGSRSSCRQTFLEDSYPSATEALIAQLKKLALSDPCGVHTGSSSAADEAFDETETSRISSMRGSGAMWSTSTSPMVAESSRSSMLPVVKNSDHLGHEESLLSGSVQSLTAATVQHAAVDAQYSEQKTCADDRDLAERVRIGLMGALAGTGCQLPPEAQTSCGLPKSLGLGSLCNSVHTSGGSGQVVSLPAPPGSVQKRSADFVSRLGDDIFSPQTTTCSPSPFAGQVCTPQSRTAECTPAPPPSFPAAAMDSVKQALRGMQQTNQVDHQRTREICTDRQNTASEPETAAAVVPNPDAPKMLSRGTCLGTRVAQCLSDCDYP</sequence>
<keyword evidence="3 4" id="KW-0862">Zinc</keyword>
<evidence type="ECO:0000256" key="1">
    <source>
        <dbReference type="ARBA" id="ARBA00022723"/>
    </source>
</evidence>
<dbReference type="PANTHER" id="PTHR14493:SF50">
    <property type="entry name" value="RING FINGER PROTEIN UNKEMPT"/>
    <property type="match status" value="1"/>
</dbReference>
<feature type="domain" description="C3H1-type" evidence="6">
    <location>
        <begin position="47"/>
        <end position="74"/>
    </location>
</feature>
<reference evidence="7" key="1">
    <citation type="journal article" date="2015" name="PLoS ONE">
        <title>Comprehensive Evaluation of Toxoplasma gondii VEG and Neospora caninum LIV Genomes with Tachyzoite Stage Transcriptome and Proteome Defines Novel Transcript Features.</title>
        <authorList>
            <person name="Ramaprasad A."/>
            <person name="Mourier T."/>
            <person name="Naeem R."/>
            <person name="Malas T.B."/>
            <person name="Moussa E."/>
            <person name="Panigrahi A."/>
            <person name="Vermont S.J."/>
            <person name="Otto T.D."/>
            <person name="Wastling J."/>
            <person name="Pain A."/>
        </authorList>
    </citation>
    <scope>NUCLEOTIDE SEQUENCE</scope>
    <source>
        <strain evidence="7">VEG</strain>
    </source>
</reference>
<evidence type="ECO:0000256" key="3">
    <source>
        <dbReference type="ARBA" id="ARBA00022833"/>
    </source>
</evidence>
<evidence type="ECO:0000313" key="7">
    <source>
        <dbReference type="EMBL" id="CEL76527.1"/>
    </source>
</evidence>
<dbReference type="Gene3D" id="3.30.1370.210">
    <property type="match status" value="1"/>
</dbReference>
<feature type="region of interest" description="Disordered" evidence="5">
    <location>
        <begin position="238"/>
        <end position="257"/>
    </location>
</feature>
<evidence type="ECO:0000256" key="4">
    <source>
        <dbReference type="PROSITE-ProRule" id="PRU00723"/>
    </source>
</evidence>
<protein>
    <submittedName>
        <fullName evidence="7">Zinc finger CCCH domain-containing protein 37</fullName>
    </submittedName>
</protein>
<evidence type="ECO:0000259" key="6">
    <source>
        <dbReference type="PROSITE" id="PS50103"/>
    </source>
</evidence>